<reference evidence="2 3" key="1">
    <citation type="submission" date="2023-02" db="EMBL/GenBank/DDBJ databases">
        <title>LHISI_Scaffold_Assembly.</title>
        <authorList>
            <person name="Stuart O.P."/>
            <person name="Cleave R."/>
            <person name="Magrath M.J.L."/>
            <person name="Mikheyev A.S."/>
        </authorList>
    </citation>
    <scope>NUCLEOTIDE SEQUENCE [LARGE SCALE GENOMIC DNA]</scope>
    <source>
        <strain evidence="2">Daus_M_001</strain>
        <tissue evidence="2">Leg muscle</tissue>
    </source>
</reference>
<feature type="compositionally biased region" description="Low complexity" evidence="1">
    <location>
        <begin position="200"/>
        <end position="210"/>
    </location>
</feature>
<comment type="caution">
    <text evidence="2">The sequence shown here is derived from an EMBL/GenBank/DDBJ whole genome shotgun (WGS) entry which is preliminary data.</text>
</comment>
<name>A0ABQ9HSM2_9NEOP</name>
<protein>
    <submittedName>
        <fullName evidence="2">Uncharacterized protein</fullName>
    </submittedName>
</protein>
<gene>
    <name evidence="2" type="ORF">PR048_013602</name>
</gene>
<proteinExistence type="predicted"/>
<evidence type="ECO:0000313" key="3">
    <source>
        <dbReference type="Proteomes" id="UP001159363"/>
    </source>
</evidence>
<sequence length="645" mass="72520">MTAAVVLVEARIHVDGANTEHRYEAILRKKRRGNRQGKWKGGHVGMEKVTGKENGRGGVSAWKKFLIRSTGKVFNDTTIEEGGSTPTPSWAWLVESENEKRMLTSKGRMHACTADGIYNCLTCCETCHLLEIDAAAYCCRSFLDRLGWAAVTTVIITGPVQFVTAAWYLENMLVDAIHINVLNFYEILAISARKEEERAQTPSASSSTSPMHDLPSRAVDGDKRGGEESIGQEVVVLPYRWYVKLQTLSLSRCPRRRNAEVKASIICLEQPVVVGGSGKGALEVHVQGGNVKVKVHLCHRSEVRLLLVCLSDTTDKVSSDMENGVIRVYCVTGKELEEDLELLSTCQLYSNISFVEPSVACIPSIVNKRPTAALAVFVSNNCLSGMQADKIISSFMQICAWLRSGTEEIWVALNIEVMRVDKGKANQLGRELLALRHSTFGDSCEHYFTNNSTTCSARPHVTHRNTTMECDFELKMLYQHSDLAFSNLVDCFGIIQEIFNFSSSTHRWSILVKPLSNTRWESRIEALLPLRYHIKGIYDAVYKVSQGMKIDSLGRNTALGIAKKLQSFKFLCCLVTWYKILFKINMRILDQKKASITSSRMQKKLQKKSVLLPSLKRKPKFVQGKYKRISPMRLKMNLFRLENVI</sequence>
<keyword evidence="3" id="KW-1185">Reference proteome</keyword>
<dbReference type="EMBL" id="JARBHB010000004">
    <property type="protein sequence ID" value="KAJ8887387.1"/>
    <property type="molecule type" value="Genomic_DNA"/>
</dbReference>
<evidence type="ECO:0000313" key="2">
    <source>
        <dbReference type="EMBL" id="KAJ8887387.1"/>
    </source>
</evidence>
<accession>A0ABQ9HSM2</accession>
<evidence type="ECO:0000256" key="1">
    <source>
        <dbReference type="SAM" id="MobiDB-lite"/>
    </source>
</evidence>
<dbReference type="Proteomes" id="UP001159363">
    <property type="component" value="Chromosome X"/>
</dbReference>
<feature type="region of interest" description="Disordered" evidence="1">
    <location>
        <begin position="198"/>
        <end position="226"/>
    </location>
</feature>
<organism evidence="2 3">
    <name type="scientific">Dryococelus australis</name>
    <dbReference type="NCBI Taxonomy" id="614101"/>
    <lineage>
        <taxon>Eukaryota</taxon>
        <taxon>Metazoa</taxon>
        <taxon>Ecdysozoa</taxon>
        <taxon>Arthropoda</taxon>
        <taxon>Hexapoda</taxon>
        <taxon>Insecta</taxon>
        <taxon>Pterygota</taxon>
        <taxon>Neoptera</taxon>
        <taxon>Polyneoptera</taxon>
        <taxon>Phasmatodea</taxon>
        <taxon>Verophasmatodea</taxon>
        <taxon>Anareolatae</taxon>
        <taxon>Phasmatidae</taxon>
        <taxon>Eurycanthinae</taxon>
        <taxon>Dryococelus</taxon>
    </lineage>
</organism>